<evidence type="ECO:0000256" key="9">
    <source>
        <dbReference type="ARBA" id="ARBA00076711"/>
    </source>
</evidence>
<accession>A0AA91ZR60</accession>
<dbReference type="GO" id="GO:1990133">
    <property type="term" value="C:molybdopterin adenylyltransferase complex"/>
    <property type="evidence" value="ECO:0007669"/>
    <property type="project" value="TreeGrafter"/>
</dbReference>
<gene>
    <name evidence="13" type="primary">moaD</name>
    <name evidence="13" type="ORF">CON65_23490</name>
</gene>
<dbReference type="EMBL" id="NVOR01000118">
    <property type="protein sequence ID" value="PED80305.1"/>
    <property type="molecule type" value="Genomic_DNA"/>
</dbReference>
<dbReference type="InterPro" id="IPR044672">
    <property type="entry name" value="MOCS2A"/>
</dbReference>
<comment type="similarity">
    <text evidence="4">Belongs to the MoaD family.</text>
</comment>
<keyword evidence="2" id="KW-0547">Nucleotide-binding</keyword>
<evidence type="ECO:0000256" key="6">
    <source>
        <dbReference type="ARBA" id="ARBA00054425"/>
    </source>
</evidence>
<protein>
    <recommendedName>
        <fullName evidence="5">Molybdopterin synthase sulfur carrier subunit</fullName>
    </recommendedName>
    <alternativeName>
        <fullName evidence="11">MPT synthase subunit 1</fullName>
    </alternativeName>
    <alternativeName>
        <fullName evidence="8">Molybdenum cofactor biosynthesis protein D</fullName>
    </alternativeName>
    <alternativeName>
        <fullName evidence="10">Molybdopterin-converting factor small subunit</fullName>
    </alternativeName>
    <alternativeName>
        <fullName evidence="9">Molybdopterin-converting factor subunit 1</fullName>
    </alternativeName>
    <alternativeName>
        <fullName evidence="12">Sulfur carrier protein MoaD</fullName>
    </alternativeName>
</protein>
<dbReference type="GO" id="GO:0006777">
    <property type="term" value="P:Mo-molybdopterin cofactor biosynthetic process"/>
    <property type="evidence" value="ECO:0007669"/>
    <property type="project" value="UniProtKB-KW"/>
</dbReference>
<dbReference type="InterPro" id="IPR003749">
    <property type="entry name" value="ThiS/MoaD-like"/>
</dbReference>
<dbReference type="PANTHER" id="PTHR33359:SF1">
    <property type="entry name" value="MOLYBDOPTERIN SYNTHASE SULFUR CARRIER SUBUNIT"/>
    <property type="match status" value="1"/>
</dbReference>
<dbReference type="RefSeq" id="WP_097894771.1">
    <property type="nucleotide sequence ID" value="NZ_NVOR01000118.1"/>
</dbReference>
<dbReference type="Proteomes" id="UP000221020">
    <property type="component" value="Unassembled WGS sequence"/>
</dbReference>
<name>A0AA91ZR60_9BACI</name>
<evidence type="ECO:0000256" key="1">
    <source>
        <dbReference type="ARBA" id="ARBA00005046"/>
    </source>
</evidence>
<keyword evidence="3" id="KW-0501">Molybdenum cofactor biosynthesis</keyword>
<evidence type="ECO:0000313" key="14">
    <source>
        <dbReference type="Proteomes" id="UP000221020"/>
    </source>
</evidence>
<comment type="pathway">
    <text evidence="1">Cofactor biosynthesis; molybdopterin biosynthesis.</text>
</comment>
<comment type="function">
    <text evidence="6">Involved in sulfur transfer in the conversion of molybdopterin precursor Z to molybdopterin.</text>
</comment>
<evidence type="ECO:0000256" key="7">
    <source>
        <dbReference type="ARBA" id="ARBA00063099"/>
    </source>
</evidence>
<dbReference type="NCBIfam" id="TIGR01682">
    <property type="entry name" value="moaD"/>
    <property type="match status" value="1"/>
</dbReference>
<evidence type="ECO:0000256" key="10">
    <source>
        <dbReference type="ARBA" id="ARBA00077809"/>
    </source>
</evidence>
<evidence type="ECO:0000313" key="13">
    <source>
        <dbReference type="EMBL" id="PED80305.1"/>
    </source>
</evidence>
<dbReference type="InterPro" id="IPR012675">
    <property type="entry name" value="Beta-grasp_dom_sf"/>
</dbReference>
<dbReference type="SUPFAM" id="SSF54285">
    <property type="entry name" value="MoaD/ThiS"/>
    <property type="match status" value="1"/>
</dbReference>
<dbReference type="FunFam" id="3.10.20.30:FF:000010">
    <property type="entry name" value="Molybdopterin synthase sulfur carrier subunit"/>
    <property type="match status" value="1"/>
</dbReference>
<evidence type="ECO:0000256" key="2">
    <source>
        <dbReference type="ARBA" id="ARBA00022741"/>
    </source>
</evidence>
<comment type="caution">
    <text evidence="13">The sequence shown here is derived from an EMBL/GenBank/DDBJ whole genome shotgun (WGS) entry which is preliminary data.</text>
</comment>
<dbReference type="Pfam" id="PF02597">
    <property type="entry name" value="ThiS"/>
    <property type="match status" value="1"/>
</dbReference>
<evidence type="ECO:0000256" key="4">
    <source>
        <dbReference type="ARBA" id="ARBA00024200"/>
    </source>
</evidence>
<comment type="subunit">
    <text evidence="7">Heterotetramer of 2 MoaD subunits and 2 MoaE subunits. Forms a stable heterotetrameric complex of 2 MoaD and 2 MoeB during adenylation of MoaD by MoeB. During catalysis MoaD shuttles between the two heterotetrameric complexes.</text>
</comment>
<evidence type="ECO:0000256" key="3">
    <source>
        <dbReference type="ARBA" id="ARBA00023150"/>
    </source>
</evidence>
<evidence type="ECO:0000256" key="11">
    <source>
        <dbReference type="ARBA" id="ARBA00078020"/>
    </source>
</evidence>
<dbReference type="Gene3D" id="3.10.20.30">
    <property type="match status" value="1"/>
</dbReference>
<evidence type="ECO:0000256" key="5">
    <source>
        <dbReference type="ARBA" id="ARBA00024247"/>
    </source>
</evidence>
<dbReference type="InterPro" id="IPR016155">
    <property type="entry name" value="Mopterin_synth/thiamin_S_b"/>
</dbReference>
<evidence type="ECO:0000256" key="8">
    <source>
        <dbReference type="ARBA" id="ARBA00075076"/>
    </source>
</evidence>
<reference evidence="13 14" key="1">
    <citation type="submission" date="2017-09" db="EMBL/GenBank/DDBJ databases">
        <title>Large-scale bioinformatics analysis of Bacillus genomes uncovers conserved roles of natural products in bacterial physiology.</title>
        <authorList>
            <consortium name="Agbiome Team Llc"/>
            <person name="Bleich R.M."/>
            <person name="Grubbs K.J."/>
            <person name="Santa Maria K.C."/>
            <person name="Allen S.E."/>
            <person name="Farag S."/>
            <person name="Shank E.A."/>
            <person name="Bowers A."/>
        </authorList>
    </citation>
    <scope>NUCLEOTIDE SEQUENCE [LARGE SCALE GENOMIC DNA]</scope>
    <source>
        <strain evidence="13 14">AFS092012</strain>
    </source>
</reference>
<dbReference type="PANTHER" id="PTHR33359">
    <property type="entry name" value="MOLYBDOPTERIN SYNTHASE SULFUR CARRIER SUBUNIT"/>
    <property type="match status" value="1"/>
</dbReference>
<dbReference type="AlphaFoldDB" id="A0AA91ZR60"/>
<proteinExistence type="inferred from homology"/>
<evidence type="ECO:0000256" key="12">
    <source>
        <dbReference type="ARBA" id="ARBA00078992"/>
    </source>
</evidence>
<sequence>MITILLFANLREEVGSDQLVIIEKKEVRVHQLKKWLKDSYRLQSLNQVMTAINEEFAIDEDIVKDGDTVAFIPPVSGG</sequence>
<dbReference type="CDD" id="cd00754">
    <property type="entry name" value="Ubl_MoaD"/>
    <property type="match status" value="1"/>
</dbReference>
<organism evidence="13 14">
    <name type="scientific">Bacillus pseudomycoides</name>
    <dbReference type="NCBI Taxonomy" id="64104"/>
    <lineage>
        <taxon>Bacteria</taxon>
        <taxon>Bacillati</taxon>
        <taxon>Bacillota</taxon>
        <taxon>Bacilli</taxon>
        <taxon>Bacillales</taxon>
        <taxon>Bacillaceae</taxon>
        <taxon>Bacillus</taxon>
        <taxon>Bacillus cereus group</taxon>
    </lineage>
</organism>
<dbReference type="GO" id="GO:0000166">
    <property type="term" value="F:nucleotide binding"/>
    <property type="evidence" value="ECO:0007669"/>
    <property type="project" value="UniProtKB-KW"/>
</dbReference>